<dbReference type="OrthoDB" id="2919261at2759"/>
<evidence type="ECO:0000313" key="2">
    <source>
        <dbReference type="EMBL" id="KAF7339142.1"/>
    </source>
</evidence>
<dbReference type="Proteomes" id="UP000620124">
    <property type="component" value="Unassembled WGS sequence"/>
</dbReference>
<reference evidence="2" key="1">
    <citation type="submission" date="2020-05" db="EMBL/GenBank/DDBJ databases">
        <title>Mycena genomes resolve the evolution of fungal bioluminescence.</title>
        <authorList>
            <person name="Tsai I.J."/>
        </authorList>
    </citation>
    <scope>NUCLEOTIDE SEQUENCE</scope>
    <source>
        <strain evidence="2">CCC161011</strain>
    </source>
</reference>
<gene>
    <name evidence="2" type="ORF">MVEN_01991000</name>
</gene>
<dbReference type="EMBL" id="JACAZI010000020">
    <property type="protein sequence ID" value="KAF7339142.1"/>
    <property type="molecule type" value="Genomic_DNA"/>
</dbReference>
<evidence type="ECO:0000313" key="3">
    <source>
        <dbReference type="Proteomes" id="UP000620124"/>
    </source>
</evidence>
<keyword evidence="1" id="KW-0732">Signal</keyword>
<organism evidence="2 3">
    <name type="scientific">Mycena venus</name>
    <dbReference type="NCBI Taxonomy" id="2733690"/>
    <lineage>
        <taxon>Eukaryota</taxon>
        <taxon>Fungi</taxon>
        <taxon>Dikarya</taxon>
        <taxon>Basidiomycota</taxon>
        <taxon>Agaricomycotina</taxon>
        <taxon>Agaricomycetes</taxon>
        <taxon>Agaricomycetidae</taxon>
        <taxon>Agaricales</taxon>
        <taxon>Marasmiineae</taxon>
        <taxon>Mycenaceae</taxon>
        <taxon>Mycena</taxon>
    </lineage>
</organism>
<evidence type="ECO:0000256" key="1">
    <source>
        <dbReference type="SAM" id="SignalP"/>
    </source>
</evidence>
<name>A0A8H6XEN2_9AGAR</name>
<sequence>MMQSFLVIAALAASAATLVSRADLTINTPTSNMSFDSVHSFRSIITQLSLNVVTLHLIGLVELPHILLCQHPSFLGDCSASLDCFFLSVFPSLEYANGTVDSTVSAGAAKSLEIQIQAAPGTAIKFGVEDSAGSTATTAVVTVGTGSDSCLPGSGTTTGSSDIAELAVICTDINYGGNCIEFVSPPFDSAHPLGCAPLKAPYAGNISSAHGVTDGYTCFLYPQLGCLGTRLVISGQIPDFRAASVNFNDKALSWSCGSALTSV</sequence>
<feature type="chain" id="PRO_5034440309" evidence="1">
    <location>
        <begin position="17"/>
        <end position="263"/>
    </location>
</feature>
<proteinExistence type="predicted"/>
<feature type="signal peptide" evidence="1">
    <location>
        <begin position="1"/>
        <end position="16"/>
    </location>
</feature>
<protein>
    <submittedName>
        <fullName evidence="2">Uncharacterized protein</fullName>
    </submittedName>
</protein>
<comment type="caution">
    <text evidence="2">The sequence shown here is derived from an EMBL/GenBank/DDBJ whole genome shotgun (WGS) entry which is preliminary data.</text>
</comment>
<keyword evidence="3" id="KW-1185">Reference proteome</keyword>
<dbReference type="AlphaFoldDB" id="A0A8H6XEN2"/>
<accession>A0A8H6XEN2</accession>